<dbReference type="AlphaFoldDB" id="A0A382D3X3"/>
<organism evidence="1">
    <name type="scientific">marine metagenome</name>
    <dbReference type="NCBI Taxonomy" id="408172"/>
    <lineage>
        <taxon>unclassified sequences</taxon>
        <taxon>metagenomes</taxon>
        <taxon>ecological metagenomes</taxon>
    </lineage>
</organism>
<evidence type="ECO:0000313" key="1">
    <source>
        <dbReference type="EMBL" id="SVB32734.1"/>
    </source>
</evidence>
<name>A0A382D3X3_9ZZZZ</name>
<sequence length="39" mass="4354">MMASQSGGPTKYSVPYYRLQKQAFISKLSKSVVFIVLVT</sequence>
<gene>
    <name evidence="1" type="ORF">METZ01_LOCUS185588</name>
</gene>
<proteinExistence type="predicted"/>
<protein>
    <submittedName>
        <fullName evidence="1">Uncharacterized protein</fullName>
    </submittedName>
</protein>
<accession>A0A382D3X3</accession>
<reference evidence="1" key="1">
    <citation type="submission" date="2018-05" db="EMBL/GenBank/DDBJ databases">
        <authorList>
            <person name="Lanie J.A."/>
            <person name="Ng W.-L."/>
            <person name="Kazmierczak K.M."/>
            <person name="Andrzejewski T.M."/>
            <person name="Davidsen T.M."/>
            <person name="Wayne K.J."/>
            <person name="Tettelin H."/>
            <person name="Glass J.I."/>
            <person name="Rusch D."/>
            <person name="Podicherti R."/>
            <person name="Tsui H.-C.T."/>
            <person name="Winkler M.E."/>
        </authorList>
    </citation>
    <scope>NUCLEOTIDE SEQUENCE</scope>
</reference>
<dbReference type="EMBL" id="UINC01037363">
    <property type="protein sequence ID" value="SVB32734.1"/>
    <property type="molecule type" value="Genomic_DNA"/>
</dbReference>